<dbReference type="HOGENOM" id="CLU_083987_3_3_9"/>
<comment type="similarity">
    <text evidence="2 10 11">Belongs to the universal ribosomal protein uL22 family.</text>
</comment>
<evidence type="ECO:0000256" key="11">
    <source>
        <dbReference type="RuleBase" id="RU004005"/>
    </source>
</evidence>
<dbReference type="InterPro" id="IPR036394">
    <property type="entry name" value="Ribosomal_uL22_sf"/>
</dbReference>
<evidence type="ECO:0000256" key="1">
    <source>
        <dbReference type="ARBA" id="ARBA00003478"/>
    </source>
</evidence>
<dbReference type="GO" id="GO:0006412">
    <property type="term" value="P:translation"/>
    <property type="evidence" value="ECO:0007669"/>
    <property type="project" value="UniProtKB-UniRule"/>
</dbReference>
<evidence type="ECO:0000256" key="2">
    <source>
        <dbReference type="ARBA" id="ARBA00009451"/>
    </source>
</evidence>
<dbReference type="eggNOG" id="COG0091">
    <property type="taxonomic scope" value="Bacteria"/>
</dbReference>
<comment type="function">
    <text evidence="10 13">This protein binds specifically to 23S rRNA; its binding is stimulated by other ribosomal proteins, e.g., L4, L17, and L20. It is important during the early stages of 50S assembly. It makes multiple contacts with different domains of the 23S rRNA in the assembled 50S subunit and ribosome.</text>
</comment>
<evidence type="ECO:0000256" key="5">
    <source>
        <dbReference type="ARBA" id="ARBA00022884"/>
    </source>
</evidence>
<protein>
    <recommendedName>
        <fullName evidence="9 10">Large ribosomal subunit protein uL22</fullName>
    </recommendedName>
</protein>
<keyword evidence="5 10" id="KW-0694">RNA-binding</keyword>
<dbReference type="STRING" id="429009.Adeg_1519"/>
<dbReference type="Pfam" id="PF00237">
    <property type="entry name" value="Ribosomal_L22"/>
    <property type="match status" value="1"/>
</dbReference>
<dbReference type="KEGG" id="adg:Adeg_1519"/>
<evidence type="ECO:0000256" key="13">
    <source>
        <dbReference type="RuleBase" id="RU004008"/>
    </source>
</evidence>
<keyword evidence="6 10" id="KW-0689">Ribosomal protein</keyword>
<dbReference type="SUPFAM" id="SSF54843">
    <property type="entry name" value="Ribosomal protein L22"/>
    <property type="match status" value="1"/>
</dbReference>
<comment type="subunit">
    <text evidence="3 10 12">Part of the 50S ribosomal subunit.</text>
</comment>
<evidence type="ECO:0000256" key="4">
    <source>
        <dbReference type="ARBA" id="ARBA00022730"/>
    </source>
</evidence>
<dbReference type="InterPro" id="IPR005727">
    <property type="entry name" value="Ribosomal_uL22_bac/chlpt-type"/>
</dbReference>
<dbReference type="PROSITE" id="PS00464">
    <property type="entry name" value="RIBOSOMAL_L22"/>
    <property type="match status" value="1"/>
</dbReference>
<dbReference type="AlphaFoldDB" id="C9R8I5"/>
<dbReference type="FunFam" id="3.90.470.10:FF:000011">
    <property type="entry name" value="50S ribosomal protein L22"/>
    <property type="match status" value="1"/>
</dbReference>
<reference evidence="14 15" key="1">
    <citation type="submission" date="2009-10" db="EMBL/GenBank/DDBJ databases">
        <title>Complete sequence of chromosome of Ammonifex degensii KC4.</title>
        <authorList>
            <consortium name="US DOE Joint Genome Institute"/>
            <person name="Kerfeld C."/>
            <person name="Goodner B."/>
            <person name="Huber H."/>
            <person name="Stetter K."/>
            <person name="Lucas S."/>
            <person name="Copeland A."/>
            <person name="Lapidus A."/>
            <person name="Glavina del Rio T."/>
            <person name="Dalin E."/>
            <person name="Tice H."/>
            <person name="Bruce D."/>
            <person name="Goodwin L."/>
            <person name="Pitluck S."/>
            <person name="Saunders E."/>
            <person name="Brettin T."/>
            <person name="Detter J.C."/>
            <person name="Han C."/>
            <person name="Larimer F."/>
            <person name="Land M."/>
            <person name="Hauser L."/>
            <person name="Kyrpides N."/>
            <person name="Ovchinnikova G."/>
            <person name="Richardson P."/>
        </authorList>
    </citation>
    <scope>NUCLEOTIDE SEQUENCE [LARGE SCALE GENOMIC DNA]</scope>
    <source>
        <strain evidence="15">DSM 10501 / KC4</strain>
    </source>
</reference>
<dbReference type="HAMAP" id="MF_01331_B">
    <property type="entry name" value="Ribosomal_uL22_B"/>
    <property type="match status" value="1"/>
</dbReference>
<proteinExistence type="inferred from homology"/>
<evidence type="ECO:0000313" key="15">
    <source>
        <dbReference type="Proteomes" id="UP000002620"/>
    </source>
</evidence>
<evidence type="ECO:0000256" key="12">
    <source>
        <dbReference type="RuleBase" id="RU004006"/>
    </source>
</evidence>
<dbReference type="PANTHER" id="PTHR13501">
    <property type="entry name" value="CHLOROPLAST 50S RIBOSOMAL PROTEIN L22-RELATED"/>
    <property type="match status" value="1"/>
</dbReference>
<evidence type="ECO:0000256" key="10">
    <source>
        <dbReference type="HAMAP-Rule" id="MF_01331"/>
    </source>
</evidence>
<dbReference type="GO" id="GO:0022625">
    <property type="term" value="C:cytosolic large ribosomal subunit"/>
    <property type="evidence" value="ECO:0007669"/>
    <property type="project" value="TreeGrafter"/>
</dbReference>
<dbReference type="CDD" id="cd00336">
    <property type="entry name" value="Ribosomal_L22"/>
    <property type="match status" value="1"/>
</dbReference>
<comment type="function">
    <text evidence="8">This protein binds specifically to 23S rRNA; its binding is stimulated by other ribosomal proteins, e.g. L4, L17, and L20. It is important during the early stages of 50S assembly. It makes multiple contacts with different domains of the 23S rRNA in the assembled 50S subunit and ribosome.</text>
</comment>
<sequence length="116" mass="13204">MNGKEARATAKYVRISPFKARQVIDLIRGKRVDEAFAILRFTPRKAARLIEKVLRSAVANAEHNYDLIASELVVLRAYVDEGPTLKRYRPRAYGRADLRRRRTSHITVVVGEKGGK</sequence>
<dbReference type="InterPro" id="IPR018260">
    <property type="entry name" value="Ribosomal_uL22_CS"/>
</dbReference>
<dbReference type="InterPro" id="IPR047867">
    <property type="entry name" value="Ribosomal_uL22_bac/org-type"/>
</dbReference>
<comment type="function">
    <text evidence="1 10">The globular domain of the protein is located near the polypeptide exit tunnel on the outside of the subunit, while an extended beta-hairpin is found that lines the wall of the exit tunnel in the center of the 70S ribosome.</text>
</comment>
<organism evidence="14 15">
    <name type="scientific">Ammonifex degensii (strain DSM 10501 / KC4)</name>
    <dbReference type="NCBI Taxonomy" id="429009"/>
    <lineage>
        <taxon>Bacteria</taxon>
        <taxon>Bacillati</taxon>
        <taxon>Bacillota</taxon>
        <taxon>Clostridia</taxon>
        <taxon>Thermoanaerobacterales</taxon>
        <taxon>Thermoanaerobacteraceae</taxon>
        <taxon>Ammonifex</taxon>
    </lineage>
</organism>
<accession>C9R8I5</accession>
<dbReference type="OrthoDB" id="9805969at2"/>
<keyword evidence="4 10" id="KW-0699">rRNA-binding</keyword>
<dbReference type="NCBIfam" id="TIGR01044">
    <property type="entry name" value="rplV_bact"/>
    <property type="match status" value="1"/>
</dbReference>
<dbReference type="PANTHER" id="PTHR13501:SF8">
    <property type="entry name" value="LARGE RIBOSOMAL SUBUNIT PROTEIN UL22M"/>
    <property type="match status" value="1"/>
</dbReference>
<dbReference type="RefSeq" id="WP_015739491.1">
    <property type="nucleotide sequence ID" value="NC_013385.1"/>
</dbReference>
<keyword evidence="7 10" id="KW-0687">Ribonucleoprotein</keyword>
<evidence type="ECO:0000256" key="7">
    <source>
        <dbReference type="ARBA" id="ARBA00023274"/>
    </source>
</evidence>
<evidence type="ECO:0000256" key="9">
    <source>
        <dbReference type="ARBA" id="ARBA00035207"/>
    </source>
</evidence>
<dbReference type="Proteomes" id="UP000002620">
    <property type="component" value="Chromosome"/>
</dbReference>
<dbReference type="Gene3D" id="3.90.470.10">
    <property type="entry name" value="Ribosomal protein L22/L17"/>
    <property type="match status" value="1"/>
</dbReference>
<name>C9R8I5_AMMDK</name>
<dbReference type="GO" id="GO:0019843">
    <property type="term" value="F:rRNA binding"/>
    <property type="evidence" value="ECO:0007669"/>
    <property type="project" value="UniProtKB-UniRule"/>
</dbReference>
<evidence type="ECO:0000256" key="3">
    <source>
        <dbReference type="ARBA" id="ARBA00011838"/>
    </source>
</evidence>
<evidence type="ECO:0000313" key="14">
    <source>
        <dbReference type="EMBL" id="ACX52614.1"/>
    </source>
</evidence>
<dbReference type="GO" id="GO:0003735">
    <property type="term" value="F:structural constituent of ribosome"/>
    <property type="evidence" value="ECO:0007669"/>
    <property type="project" value="InterPro"/>
</dbReference>
<dbReference type="EMBL" id="CP001785">
    <property type="protein sequence ID" value="ACX52614.1"/>
    <property type="molecule type" value="Genomic_DNA"/>
</dbReference>
<gene>
    <name evidence="10" type="primary">rplV</name>
    <name evidence="14" type="ordered locus">Adeg_1519</name>
</gene>
<dbReference type="InterPro" id="IPR001063">
    <property type="entry name" value="Ribosomal_uL22"/>
</dbReference>
<evidence type="ECO:0000256" key="6">
    <source>
        <dbReference type="ARBA" id="ARBA00022980"/>
    </source>
</evidence>
<evidence type="ECO:0000256" key="8">
    <source>
        <dbReference type="ARBA" id="ARBA00025084"/>
    </source>
</evidence>
<keyword evidence="15" id="KW-1185">Reference proteome</keyword>